<feature type="compositionally biased region" description="Basic residues" evidence="1">
    <location>
        <begin position="155"/>
        <end position="165"/>
    </location>
</feature>
<sequence>MVFLEETIKSHSEQLRLANIPEHCHGIDNRSWWEKAFRVKPEDKECYEHHYHRLSRPNLRVSYYKAFLNLFGPFLEMIISSIRALFAGDKDQWFFSNWVFQVIMIPTFFLFLIFIITIYRGGSVRFPLFSFGGVSANPPIGSHVQCLATVEKPKPPPRLKNGRKRKETDEADGSSPSSTFVFNIKGGSLNLNMSEPLPVVKKKELLFTSKKEECESQHTPSTKDQVSERGETDLSSEESDVEAESEDLECNIEDGKGNISAAENDHLAGGDTNIVAEKVLQTRKKEK</sequence>
<protein>
    <recommendedName>
        <fullName evidence="5">Chloride channel CLIC-like protein 1</fullName>
    </recommendedName>
</protein>
<dbReference type="EMBL" id="KZ308402">
    <property type="protein sequence ID" value="KAG8228962.1"/>
    <property type="molecule type" value="Genomic_DNA"/>
</dbReference>
<dbReference type="Proteomes" id="UP000792457">
    <property type="component" value="Unassembled WGS sequence"/>
</dbReference>
<name>A0A8K0K5X6_LADFU</name>
<evidence type="ECO:0000256" key="2">
    <source>
        <dbReference type="SAM" id="Phobius"/>
    </source>
</evidence>
<keyword evidence="2" id="KW-0472">Membrane</keyword>
<keyword evidence="2" id="KW-1133">Transmembrane helix</keyword>
<feature type="transmembrane region" description="Helical" evidence="2">
    <location>
        <begin position="66"/>
        <end position="86"/>
    </location>
</feature>
<reference evidence="3" key="1">
    <citation type="submission" date="2013-04" db="EMBL/GenBank/DDBJ databases">
        <authorList>
            <person name="Qu J."/>
            <person name="Murali S.C."/>
            <person name="Bandaranaike D."/>
            <person name="Bellair M."/>
            <person name="Blankenburg K."/>
            <person name="Chao H."/>
            <person name="Dinh H."/>
            <person name="Doddapaneni H."/>
            <person name="Downs B."/>
            <person name="Dugan-Rocha S."/>
            <person name="Elkadiri S."/>
            <person name="Gnanaolivu R.D."/>
            <person name="Hernandez B."/>
            <person name="Javaid M."/>
            <person name="Jayaseelan J.C."/>
            <person name="Lee S."/>
            <person name="Li M."/>
            <person name="Ming W."/>
            <person name="Munidasa M."/>
            <person name="Muniz J."/>
            <person name="Nguyen L."/>
            <person name="Ongeri F."/>
            <person name="Osuji N."/>
            <person name="Pu L.-L."/>
            <person name="Puazo M."/>
            <person name="Qu C."/>
            <person name="Quiroz J."/>
            <person name="Raj R."/>
            <person name="Weissenberger G."/>
            <person name="Xin Y."/>
            <person name="Zou X."/>
            <person name="Han Y."/>
            <person name="Richards S."/>
            <person name="Worley K."/>
            <person name="Muzny D."/>
            <person name="Gibbs R."/>
        </authorList>
    </citation>
    <scope>NUCLEOTIDE SEQUENCE</scope>
    <source>
        <strain evidence="3">Sampled in the wild</strain>
    </source>
</reference>
<comment type="caution">
    <text evidence="3">The sequence shown here is derived from an EMBL/GenBank/DDBJ whole genome shotgun (WGS) entry which is preliminary data.</text>
</comment>
<dbReference type="AlphaFoldDB" id="A0A8K0K5X6"/>
<keyword evidence="4" id="KW-1185">Reference proteome</keyword>
<proteinExistence type="predicted"/>
<feature type="region of interest" description="Disordered" evidence="1">
    <location>
        <begin position="211"/>
        <end position="247"/>
    </location>
</feature>
<feature type="region of interest" description="Disordered" evidence="1">
    <location>
        <begin position="151"/>
        <end position="179"/>
    </location>
</feature>
<evidence type="ECO:0000313" key="4">
    <source>
        <dbReference type="Proteomes" id="UP000792457"/>
    </source>
</evidence>
<evidence type="ECO:0000256" key="1">
    <source>
        <dbReference type="SAM" id="MobiDB-lite"/>
    </source>
</evidence>
<evidence type="ECO:0008006" key="5">
    <source>
        <dbReference type="Google" id="ProtNLM"/>
    </source>
</evidence>
<keyword evidence="2" id="KW-0812">Transmembrane</keyword>
<evidence type="ECO:0000313" key="3">
    <source>
        <dbReference type="EMBL" id="KAG8228962.1"/>
    </source>
</evidence>
<feature type="compositionally biased region" description="Acidic residues" evidence="1">
    <location>
        <begin position="234"/>
        <end position="247"/>
    </location>
</feature>
<organism evidence="3 4">
    <name type="scientific">Ladona fulva</name>
    <name type="common">Scarce chaser dragonfly</name>
    <name type="synonym">Libellula fulva</name>
    <dbReference type="NCBI Taxonomy" id="123851"/>
    <lineage>
        <taxon>Eukaryota</taxon>
        <taxon>Metazoa</taxon>
        <taxon>Ecdysozoa</taxon>
        <taxon>Arthropoda</taxon>
        <taxon>Hexapoda</taxon>
        <taxon>Insecta</taxon>
        <taxon>Pterygota</taxon>
        <taxon>Palaeoptera</taxon>
        <taxon>Odonata</taxon>
        <taxon>Epiprocta</taxon>
        <taxon>Anisoptera</taxon>
        <taxon>Libelluloidea</taxon>
        <taxon>Libellulidae</taxon>
        <taxon>Ladona</taxon>
    </lineage>
</organism>
<accession>A0A8K0K5X6</accession>
<feature type="transmembrane region" description="Helical" evidence="2">
    <location>
        <begin position="98"/>
        <end position="119"/>
    </location>
</feature>
<gene>
    <name evidence="3" type="ORF">J437_LFUL007713</name>
</gene>
<reference evidence="3" key="2">
    <citation type="submission" date="2017-10" db="EMBL/GenBank/DDBJ databases">
        <title>Ladona fulva Genome sequencing and assembly.</title>
        <authorList>
            <person name="Murali S."/>
            <person name="Richards S."/>
            <person name="Bandaranaike D."/>
            <person name="Bellair M."/>
            <person name="Blankenburg K."/>
            <person name="Chao H."/>
            <person name="Dinh H."/>
            <person name="Doddapaneni H."/>
            <person name="Dugan-Rocha S."/>
            <person name="Elkadiri S."/>
            <person name="Gnanaolivu R."/>
            <person name="Hernandez B."/>
            <person name="Skinner E."/>
            <person name="Javaid M."/>
            <person name="Lee S."/>
            <person name="Li M."/>
            <person name="Ming W."/>
            <person name="Munidasa M."/>
            <person name="Muniz J."/>
            <person name="Nguyen L."/>
            <person name="Hughes D."/>
            <person name="Osuji N."/>
            <person name="Pu L.-L."/>
            <person name="Puazo M."/>
            <person name="Qu C."/>
            <person name="Quiroz J."/>
            <person name="Raj R."/>
            <person name="Weissenberger G."/>
            <person name="Xin Y."/>
            <person name="Zou X."/>
            <person name="Han Y."/>
            <person name="Worley K."/>
            <person name="Muzny D."/>
            <person name="Gibbs R."/>
        </authorList>
    </citation>
    <scope>NUCLEOTIDE SEQUENCE</scope>
    <source>
        <strain evidence="3">Sampled in the wild</strain>
    </source>
</reference>